<evidence type="ECO:0008006" key="3">
    <source>
        <dbReference type="Google" id="ProtNLM"/>
    </source>
</evidence>
<sequence length="745" mass="82346">MNSAASELPPILVAAVRSGFDAFVQLQRVRFSKCNEDLAKSLAGGFGISGPATTTAAVSTVNNNSSNNRSTAAFPQTLSEWSDLLLSRLKAIEDLAVVDPTAEVVWELVSVVLAILENGGDDGVNASEPYLAWYRSRFVSVDAIHRLQSTLDEVPPQAALSPEEEEDLFEGILGPYMISIQRAFLAGLYPAAAALISSLVDYLRARVVDPFNAEEESTLADVIRLFLETPKSSTEHRGWMEAANLLVVDCKRILMPSTEASNLILQAAQQLKSLCLDLLLMVSGDAALILETCHLLELDVMDYVAAVCAVCKPYMTLRQLHHLFQNSWESWKGAVEGPWYVGVVERILASRCMADVACAMDLVGEAVRCNAYLPTSPNENSNIASSQLVNSLEAGDESSGVGSTTEVTVDPKLLRRFALLFMAAHVADICAPPLGAPVDQIHVTFIRNRLVEDFVAEFRHHPLLWRTAAMYVVYSPLMNPAILYGIVTERAASAVSDRYTFLTLHTFICSAWEESSDFQVALRRLLHDKYVLSETLNKWIASIDYYRRKAVEVLHDNIIEERMACGDTAPAVWLAVECQRSKPLQIRFEHILRSSEALESEEVYRVGQAVNNNFISVDTSSSLRMLQVLRVCAAMSEYRRAIGSLQVLDNQIDSVPDTDTVCWVLRTAERALRCIVPFRVHPVTVFTLVTQMVDVALRLPAGQQPSQFVPLLSHALEMVLTCHSADRPKHTAHAAVIREKVMQLL</sequence>
<reference evidence="1 2" key="1">
    <citation type="journal article" date="2018" name="BMC Genomics">
        <title>Genomic comparison of Trypanosoma conorhini and Trypanosoma rangeli to Trypanosoma cruzi strains of high and low virulence.</title>
        <authorList>
            <person name="Bradwell K.R."/>
            <person name="Koparde V.N."/>
            <person name="Matveyev A.V."/>
            <person name="Serrano M.G."/>
            <person name="Alves J.M."/>
            <person name="Parikh H."/>
            <person name="Huang B."/>
            <person name="Lee V."/>
            <person name="Espinosa-Alvarez O."/>
            <person name="Ortiz P.A."/>
            <person name="Costa-Martins A.G."/>
            <person name="Teixeira M.M."/>
            <person name="Buck G.A."/>
        </authorList>
    </citation>
    <scope>NUCLEOTIDE SEQUENCE [LARGE SCALE GENOMIC DNA]</scope>
    <source>
        <strain evidence="1 2">AM80</strain>
    </source>
</reference>
<name>A0A422NQA4_TRYRA</name>
<protein>
    <recommendedName>
        <fullName evidence="3">Nuclear pore complex protein</fullName>
    </recommendedName>
</protein>
<organism evidence="1 2">
    <name type="scientific">Trypanosoma rangeli</name>
    <dbReference type="NCBI Taxonomy" id="5698"/>
    <lineage>
        <taxon>Eukaryota</taxon>
        <taxon>Discoba</taxon>
        <taxon>Euglenozoa</taxon>
        <taxon>Kinetoplastea</taxon>
        <taxon>Metakinetoplastina</taxon>
        <taxon>Trypanosomatida</taxon>
        <taxon>Trypanosomatidae</taxon>
        <taxon>Trypanosoma</taxon>
        <taxon>Herpetosoma</taxon>
    </lineage>
</organism>
<dbReference type="Proteomes" id="UP000283634">
    <property type="component" value="Unassembled WGS sequence"/>
</dbReference>
<keyword evidence="2" id="KW-1185">Reference proteome</keyword>
<accession>A0A422NQA4</accession>
<gene>
    <name evidence="1" type="ORF">TraAM80_03233</name>
</gene>
<dbReference type="OrthoDB" id="272090at2759"/>
<proteinExistence type="predicted"/>
<comment type="caution">
    <text evidence="1">The sequence shown here is derived from an EMBL/GenBank/DDBJ whole genome shotgun (WGS) entry which is preliminary data.</text>
</comment>
<dbReference type="GeneID" id="40327166"/>
<dbReference type="OMA" id="AGLYACY"/>
<dbReference type="EMBL" id="MKGL01000082">
    <property type="protein sequence ID" value="RNF07636.1"/>
    <property type="molecule type" value="Genomic_DNA"/>
</dbReference>
<dbReference type="RefSeq" id="XP_029239939.1">
    <property type="nucleotide sequence ID" value="XM_029380210.1"/>
</dbReference>
<dbReference type="AlphaFoldDB" id="A0A422NQA4"/>
<evidence type="ECO:0000313" key="1">
    <source>
        <dbReference type="EMBL" id="RNF07636.1"/>
    </source>
</evidence>
<evidence type="ECO:0000313" key="2">
    <source>
        <dbReference type="Proteomes" id="UP000283634"/>
    </source>
</evidence>
<dbReference type="VEuPathDB" id="TriTrypDB:TRSC58_02234"/>